<dbReference type="GO" id="GO:0005737">
    <property type="term" value="C:cytoplasm"/>
    <property type="evidence" value="ECO:0007669"/>
    <property type="project" value="EnsemblFungi"/>
</dbReference>
<organism evidence="4">
    <name type="scientific">Vanderwaltozyma polyspora (strain ATCC 22028 / DSM 70294 / BCRC 21397 / CBS 2163 / NBRC 10782 / NRRL Y-8283 / UCD 57-17)</name>
    <name type="common">Kluyveromyces polysporus</name>
    <dbReference type="NCBI Taxonomy" id="436907"/>
    <lineage>
        <taxon>Eukaryota</taxon>
        <taxon>Fungi</taxon>
        <taxon>Dikarya</taxon>
        <taxon>Ascomycota</taxon>
        <taxon>Saccharomycotina</taxon>
        <taxon>Saccharomycetes</taxon>
        <taxon>Saccharomycetales</taxon>
        <taxon>Saccharomycetaceae</taxon>
        <taxon>Vanderwaltozyma</taxon>
    </lineage>
</organism>
<dbReference type="FunCoup" id="A7TKJ2">
    <property type="interactions" value="909"/>
</dbReference>
<keyword evidence="4" id="KW-1185">Reference proteome</keyword>
<evidence type="ECO:0000313" key="4">
    <source>
        <dbReference type="Proteomes" id="UP000000267"/>
    </source>
</evidence>
<dbReference type="GeneID" id="5545419"/>
<dbReference type="eggNOG" id="KOG2785">
    <property type="taxonomic scope" value="Eukaryota"/>
</dbReference>
<evidence type="ECO:0000256" key="1">
    <source>
        <dbReference type="SAM" id="MobiDB-lite"/>
    </source>
</evidence>
<proteinExistence type="predicted"/>
<dbReference type="AlphaFoldDB" id="A7TKJ2"/>
<dbReference type="OrthoDB" id="19329at2759"/>
<dbReference type="Pfam" id="PF12756">
    <property type="entry name" value="zf-C2H2_2"/>
    <property type="match status" value="1"/>
</dbReference>
<feature type="compositionally biased region" description="Polar residues" evidence="1">
    <location>
        <begin position="48"/>
        <end position="59"/>
    </location>
</feature>
<evidence type="ECO:0000259" key="2">
    <source>
        <dbReference type="PROSITE" id="PS00028"/>
    </source>
</evidence>
<sequence length="407" mass="46835">MSGVYTCNSCGLQFPSGGDQREHMKTDWHRYNLKRRVANLPAITEQTFKSKQSDVASSSEDAKGKSKQLSKKEQRMKEKEALLEKKRKLLEIARERMIQQQLAGEVPTLDKLIIAEEEATASAIAEVAAESKASSNSNTDDATKPDVEQEEEVDEEKQAELLMQEKLKNRVDIPLEQCLFCTNNKTFKSFEMNLTHMYQSHGFYMPEQKYLINKEGLVKYMSEKVGLGNVCIVCNYQGNSLNAVRSHMLSKRHCKIPYESNDEKLEISEFYDFEKSYATTEGDNGEWEDIDEEDVNSDDEEIDETTEYLYQDGIELHLPSGIKVGHRSMQRYYKQDLRPEKILTEGQGTIIAAETRQDFITNGLPDRTTVQAQQRAWQTEVKDKKTHSKRAAKFINNQPHYRDQLLQ</sequence>
<dbReference type="InterPro" id="IPR013087">
    <property type="entry name" value="Znf_C2H2_type"/>
</dbReference>
<dbReference type="KEGG" id="vpo:Kpol_1035p27"/>
<accession>A7TKJ2</accession>
<dbReference type="InterPro" id="IPR040025">
    <property type="entry name" value="Znf622/Rei1/Reh1"/>
</dbReference>
<feature type="compositionally biased region" description="Basic and acidic residues" evidence="1">
    <location>
        <begin position="60"/>
        <end position="78"/>
    </location>
</feature>
<dbReference type="GO" id="GO:0006913">
    <property type="term" value="P:nucleocytoplasmic transport"/>
    <property type="evidence" value="ECO:0007669"/>
    <property type="project" value="EnsemblFungi"/>
</dbReference>
<dbReference type="Proteomes" id="UP000000267">
    <property type="component" value="Unassembled WGS sequence"/>
</dbReference>
<dbReference type="PROSITE" id="PS00028">
    <property type="entry name" value="ZINC_FINGER_C2H2_1"/>
    <property type="match status" value="1"/>
</dbReference>
<dbReference type="InParanoid" id="A7TKJ2"/>
<feature type="domain" description="C2H2-type" evidence="2">
    <location>
        <begin position="7"/>
        <end position="29"/>
    </location>
</feature>
<feature type="compositionally biased region" description="Low complexity" evidence="1">
    <location>
        <begin position="128"/>
        <end position="137"/>
    </location>
</feature>
<protein>
    <recommendedName>
        <fullName evidence="2">C2H2-type domain-containing protein</fullName>
    </recommendedName>
</protein>
<dbReference type="InterPro" id="IPR036236">
    <property type="entry name" value="Znf_C2H2_sf"/>
</dbReference>
<dbReference type="PANTHER" id="PTHR13182:SF21">
    <property type="entry name" value="CYTOPLASMIC 60S SUBUNIT BIOGENESIS FACTOR REI1"/>
    <property type="match status" value="1"/>
</dbReference>
<dbReference type="PhylomeDB" id="A7TKJ2"/>
<dbReference type="GO" id="GO:0042273">
    <property type="term" value="P:ribosomal large subunit biogenesis"/>
    <property type="evidence" value="ECO:0007669"/>
    <property type="project" value="EnsemblFungi"/>
</dbReference>
<feature type="region of interest" description="Disordered" evidence="1">
    <location>
        <begin position="48"/>
        <end position="78"/>
    </location>
</feature>
<dbReference type="EMBL" id="DS480408">
    <property type="protein sequence ID" value="EDO17214.1"/>
    <property type="molecule type" value="Genomic_DNA"/>
</dbReference>
<dbReference type="HOGENOM" id="CLU_018787_1_1_1"/>
<gene>
    <name evidence="3" type="ORF">Kpol_1035p27</name>
</gene>
<dbReference type="SUPFAM" id="SSF57667">
    <property type="entry name" value="beta-beta-alpha zinc fingers"/>
    <property type="match status" value="1"/>
</dbReference>
<dbReference type="RefSeq" id="XP_001645072.1">
    <property type="nucleotide sequence ID" value="XM_001645022.1"/>
</dbReference>
<feature type="region of interest" description="Disordered" evidence="1">
    <location>
        <begin position="377"/>
        <end position="407"/>
    </location>
</feature>
<dbReference type="STRING" id="436907.A7TKJ2"/>
<dbReference type="InterPro" id="IPR041661">
    <property type="entry name" value="ZN622/Rei1/Reh1_Znf-C2H2"/>
</dbReference>
<evidence type="ECO:0000313" key="3">
    <source>
        <dbReference type="EMBL" id="EDO17214.1"/>
    </source>
</evidence>
<name>A7TKJ2_VANPO</name>
<dbReference type="GO" id="GO:0007117">
    <property type="term" value="P:budding cell bud growth"/>
    <property type="evidence" value="ECO:0007669"/>
    <property type="project" value="EnsemblFungi"/>
</dbReference>
<dbReference type="OMA" id="WTQTQQQ"/>
<reference evidence="3 4" key="1">
    <citation type="journal article" date="2007" name="Proc. Natl. Acad. Sci. U.S.A.">
        <title>Independent sorting-out of thousands of duplicated gene pairs in two yeast species descended from a whole-genome duplication.</title>
        <authorList>
            <person name="Scannell D.R."/>
            <person name="Frank A.C."/>
            <person name="Conant G.C."/>
            <person name="Byrne K.P."/>
            <person name="Woolfit M."/>
            <person name="Wolfe K.H."/>
        </authorList>
    </citation>
    <scope>NUCLEOTIDE SEQUENCE [LARGE SCALE GENOMIC DNA]</scope>
    <source>
        <strain evidence="4">ATCC 22028 / DSM 70294 / BCRC 21397 / CBS 2163 / NBRC 10782 / NRRL Y-8283 / UCD 57-17</strain>
    </source>
</reference>
<dbReference type="PANTHER" id="PTHR13182">
    <property type="entry name" value="ZINC FINGER PROTEIN 622"/>
    <property type="match status" value="1"/>
</dbReference>
<dbReference type="SMART" id="SM00355">
    <property type="entry name" value="ZnF_C2H2"/>
    <property type="match status" value="3"/>
</dbReference>
<feature type="region of interest" description="Disordered" evidence="1">
    <location>
        <begin position="128"/>
        <end position="157"/>
    </location>
</feature>
<dbReference type="GO" id="GO:0000278">
    <property type="term" value="P:mitotic cell cycle"/>
    <property type="evidence" value="ECO:0007669"/>
    <property type="project" value="EnsemblFungi"/>
</dbReference>
<dbReference type="GO" id="GO:0030687">
    <property type="term" value="C:preribosome, large subunit precursor"/>
    <property type="evidence" value="ECO:0007669"/>
    <property type="project" value="EnsemblFungi"/>
</dbReference>